<evidence type="ECO:0000256" key="4">
    <source>
        <dbReference type="ARBA" id="ARBA00022475"/>
    </source>
</evidence>
<proteinExistence type="inferred from homology"/>
<evidence type="ECO:0000256" key="1">
    <source>
        <dbReference type="ARBA" id="ARBA00004651"/>
    </source>
</evidence>
<keyword evidence="4" id="KW-1003">Cell membrane</keyword>
<keyword evidence="6 8" id="KW-1133">Transmembrane helix</keyword>
<dbReference type="GO" id="GO:0005886">
    <property type="term" value="C:plasma membrane"/>
    <property type="evidence" value="ECO:0007669"/>
    <property type="project" value="UniProtKB-SubCell"/>
</dbReference>
<dbReference type="GO" id="GO:1903785">
    <property type="term" value="P:L-valine transmembrane transport"/>
    <property type="evidence" value="ECO:0007669"/>
    <property type="project" value="TreeGrafter"/>
</dbReference>
<feature type="transmembrane region" description="Helical" evidence="8">
    <location>
        <begin position="62"/>
        <end position="84"/>
    </location>
</feature>
<feature type="transmembrane region" description="Helical" evidence="8">
    <location>
        <begin position="162"/>
        <end position="179"/>
    </location>
</feature>
<dbReference type="GeneID" id="68872788"/>
<keyword evidence="7 8" id="KW-0472">Membrane</keyword>
<evidence type="ECO:0000256" key="2">
    <source>
        <dbReference type="ARBA" id="ARBA00010735"/>
    </source>
</evidence>
<feature type="transmembrane region" description="Helical" evidence="8">
    <location>
        <begin position="130"/>
        <end position="156"/>
    </location>
</feature>
<dbReference type="EMBL" id="JAFBXF010000021">
    <property type="protein sequence ID" value="MBM2419581.1"/>
    <property type="molecule type" value="Genomic_DNA"/>
</dbReference>
<evidence type="ECO:0000256" key="8">
    <source>
        <dbReference type="SAM" id="Phobius"/>
    </source>
</evidence>
<evidence type="ECO:0000256" key="7">
    <source>
        <dbReference type="ARBA" id="ARBA00023136"/>
    </source>
</evidence>
<feature type="transmembrane region" description="Helical" evidence="8">
    <location>
        <begin position="210"/>
        <end position="227"/>
    </location>
</feature>
<dbReference type="EMBL" id="JAFBXE010000021">
    <property type="protein sequence ID" value="MBM2414910.1"/>
    <property type="molecule type" value="Genomic_DNA"/>
</dbReference>
<feature type="transmembrane region" description="Helical" evidence="8">
    <location>
        <begin position="12"/>
        <end position="42"/>
    </location>
</feature>
<protein>
    <submittedName>
        <fullName evidence="9">AzlC family ABC transporter permease</fullName>
    </submittedName>
</protein>
<evidence type="ECO:0000256" key="6">
    <source>
        <dbReference type="ARBA" id="ARBA00022989"/>
    </source>
</evidence>
<evidence type="ECO:0000313" key="10">
    <source>
        <dbReference type="EMBL" id="MBM2419581.1"/>
    </source>
</evidence>
<evidence type="ECO:0000313" key="9">
    <source>
        <dbReference type="EMBL" id="MBM2414910.1"/>
    </source>
</evidence>
<evidence type="ECO:0000313" key="12">
    <source>
        <dbReference type="Proteomes" id="UP000809440"/>
    </source>
</evidence>
<reference evidence="9 12" key="1">
    <citation type="submission" date="2021-01" db="EMBL/GenBank/DDBJ databases">
        <title>Diatom-associated Roseobacters Show Island Model of Population Structure.</title>
        <authorList>
            <person name="Qu L."/>
            <person name="Feng X."/>
            <person name="Chen Y."/>
            <person name="Li L."/>
            <person name="Wang X."/>
            <person name="Hu Z."/>
            <person name="Wang H."/>
            <person name="Luo H."/>
        </authorList>
    </citation>
    <scope>NUCLEOTIDE SEQUENCE</scope>
    <source>
        <strain evidence="10 12">CC28-63</strain>
        <strain evidence="9">CC28-69</strain>
    </source>
</reference>
<comment type="caution">
    <text evidence="9">The sequence shown here is derived from an EMBL/GenBank/DDBJ whole genome shotgun (WGS) entry which is preliminary data.</text>
</comment>
<gene>
    <name evidence="9" type="ORF">JQX41_21605</name>
    <name evidence="10" type="ORF">JQX48_21625</name>
</gene>
<feature type="transmembrane region" description="Helical" evidence="8">
    <location>
        <begin position="186"/>
        <end position="204"/>
    </location>
</feature>
<sequence length="234" mass="24716">MYTAAVTKSGFVAILPLAVGAALYGFAFGFLAVQLGVPWWSVPVMSGLVHAGSAQIVTVDQYAATSSVVGAVFAGAILNLRYIGIIASIADMLKGMPLWAKLISIHITSDESWALTVSEANKDRSIGARFLVEAGAVMILTWVTSTTMGAIAGSTVPDLEKLGLGFAFTAAFIAMGRGMWRGRSDLAPWAVTFAIAIFASRLGFATANSIVIATIGGLLFMQLLRFVRRQNHEP</sequence>
<comment type="subcellular location">
    <subcellularLocation>
        <location evidence="1">Cell membrane</location>
        <topology evidence="1">Multi-pass membrane protein</topology>
    </subcellularLocation>
</comment>
<keyword evidence="12" id="KW-1185">Reference proteome</keyword>
<evidence type="ECO:0000256" key="5">
    <source>
        <dbReference type="ARBA" id="ARBA00022692"/>
    </source>
</evidence>
<organism evidence="9 11">
    <name type="scientific">Marivita cryptomonadis</name>
    <dbReference type="NCBI Taxonomy" id="505252"/>
    <lineage>
        <taxon>Bacteria</taxon>
        <taxon>Pseudomonadati</taxon>
        <taxon>Pseudomonadota</taxon>
        <taxon>Alphaproteobacteria</taxon>
        <taxon>Rhodobacterales</taxon>
        <taxon>Roseobacteraceae</taxon>
        <taxon>Marivita</taxon>
    </lineage>
</organism>
<accession>A0A9Q2RZK5</accession>
<keyword evidence="5 8" id="KW-0812">Transmembrane</keyword>
<dbReference type="RefSeq" id="WP_088716901.1">
    <property type="nucleotide sequence ID" value="NZ_JAFBWU010000021.1"/>
</dbReference>
<name>A0A9Q2RZK5_9RHOB</name>
<dbReference type="PANTHER" id="PTHR34979">
    <property type="entry name" value="INNER MEMBRANE PROTEIN YGAZ"/>
    <property type="match status" value="1"/>
</dbReference>
<dbReference type="PANTHER" id="PTHR34979:SF1">
    <property type="entry name" value="INNER MEMBRANE PROTEIN YGAZ"/>
    <property type="match status" value="1"/>
</dbReference>
<evidence type="ECO:0000256" key="3">
    <source>
        <dbReference type="ARBA" id="ARBA00022448"/>
    </source>
</evidence>
<evidence type="ECO:0000313" key="11">
    <source>
        <dbReference type="Proteomes" id="UP000755667"/>
    </source>
</evidence>
<keyword evidence="3" id="KW-0813">Transport</keyword>
<dbReference type="AlphaFoldDB" id="A0A9Q2RZK5"/>
<dbReference type="Proteomes" id="UP000809440">
    <property type="component" value="Unassembled WGS sequence"/>
</dbReference>
<comment type="similarity">
    <text evidence="2">Belongs to the AzlC family.</text>
</comment>
<dbReference type="InterPro" id="IPR011606">
    <property type="entry name" value="Brnchd-chn_aa_trnsp_permease"/>
</dbReference>
<dbReference type="Pfam" id="PF03591">
    <property type="entry name" value="AzlC"/>
    <property type="match status" value="1"/>
</dbReference>
<dbReference type="Proteomes" id="UP000755667">
    <property type="component" value="Unassembled WGS sequence"/>
</dbReference>